<evidence type="ECO:0000313" key="1">
    <source>
        <dbReference type="EMBL" id="RRH96904.1"/>
    </source>
</evidence>
<gene>
    <name evidence="1" type="ORF">EH240_21675</name>
</gene>
<dbReference type="RefSeq" id="WP_125002427.1">
    <property type="nucleotide sequence ID" value="NZ_RQXT01000029.1"/>
</dbReference>
<protein>
    <submittedName>
        <fullName evidence="1">Uncharacterized protein</fullName>
    </submittedName>
</protein>
<dbReference type="AlphaFoldDB" id="A0A3P3FDY7"/>
<name>A0A3P3FDY7_9HYPH</name>
<dbReference type="OrthoDB" id="8452487at2"/>
<dbReference type="GO" id="GO:0003677">
    <property type="term" value="F:DNA binding"/>
    <property type="evidence" value="ECO:0007669"/>
    <property type="project" value="InterPro"/>
</dbReference>
<comment type="caution">
    <text evidence="1">The sequence shown here is derived from an EMBL/GenBank/DDBJ whole genome shotgun (WGS) entry which is preliminary data.</text>
</comment>
<evidence type="ECO:0000313" key="2">
    <source>
        <dbReference type="Proteomes" id="UP000273786"/>
    </source>
</evidence>
<dbReference type="InterPro" id="IPR010982">
    <property type="entry name" value="Lambda_DNA-bd_dom_sf"/>
</dbReference>
<organism evidence="1 2">
    <name type="scientific">Mesorhizobium tamadayense</name>
    <dbReference type="NCBI Taxonomy" id="425306"/>
    <lineage>
        <taxon>Bacteria</taxon>
        <taxon>Pseudomonadati</taxon>
        <taxon>Pseudomonadota</taxon>
        <taxon>Alphaproteobacteria</taxon>
        <taxon>Hyphomicrobiales</taxon>
        <taxon>Phyllobacteriaceae</taxon>
        <taxon>Mesorhizobium</taxon>
    </lineage>
</organism>
<keyword evidence="2" id="KW-1185">Reference proteome</keyword>
<dbReference type="Proteomes" id="UP000273786">
    <property type="component" value="Unassembled WGS sequence"/>
</dbReference>
<dbReference type="SUPFAM" id="SSF47413">
    <property type="entry name" value="lambda repressor-like DNA-binding domains"/>
    <property type="match status" value="1"/>
</dbReference>
<dbReference type="EMBL" id="RQXT01000029">
    <property type="protein sequence ID" value="RRH96904.1"/>
    <property type="molecule type" value="Genomic_DNA"/>
</dbReference>
<sequence length="87" mass="9461">MSVSVQTRTTQTQLGAYCGRSQAHISKVLRGVVPVSKLMAAKLEAWVSERSEPDKAEVEALIEGIAAAAPERRKHILHILRELSALA</sequence>
<proteinExistence type="predicted"/>
<accession>A0A3P3FDY7</accession>
<reference evidence="1 2" key="1">
    <citation type="submission" date="2018-11" db="EMBL/GenBank/DDBJ databases">
        <title>the genome of Mesorhizobium tamadayense DSM 28320.</title>
        <authorList>
            <person name="Gao J."/>
        </authorList>
    </citation>
    <scope>NUCLEOTIDE SEQUENCE [LARGE SCALE GENOMIC DNA]</scope>
    <source>
        <strain evidence="1 2">DSM 28320</strain>
    </source>
</reference>